<dbReference type="PRINTS" id="PR00111">
    <property type="entry name" value="ABHYDROLASE"/>
</dbReference>
<dbReference type="InterPro" id="IPR000073">
    <property type="entry name" value="AB_hydrolase_1"/>
</dbReference>
<organism evidence="2 3">
    <name type="scientific">Enterococcus rotai</name>
    <dbReference type="NCBI Taxonomy" id="118060"/>
    <lineage>
        <taxon>Bacteria</taxon>
        <taxon>Bacillati</taxon>
        <taxon>Bacillota</taxon>
        <taxon>Bacilli</taxon>
        <taxon>Lactobacillales</taxon>
        <taxon>Enterococcaceae</taxon>
        <taxon>Enterococcus</taxon>
    </lineage>
</organism>
<gene>
    <name evidence="2" type="ORF">ATZ35_13470</name>
</gene>
<dbReference type="PANTHER" id="PTHR43433">
    <property type="entry name" value="HYDROLASE, ALPHA/BETA FOLD FAMILY PROTEIN"/>
    <property type="match status" value="1"/>
</dbReference>
<evidence type="ECO:0000313" key="2">
    <source>
        <dbReference type="EMBL" id="ALS38117.1"/>
    </source>
</evidence>
<evidence type="ECO:0000259" key="1">
    <source>
        <dbReference type="Pfam" id="PF00561"/>
    </source>
</evidence>
<name>A0A0U2LY07_9ENTE</name>
<keyword evidence="2" id="KW-0378">Hydrolase</keyword>
<dbReference type="Pfam" id="PF00561">
    <property type="entry name" value="Abhydrolase_1"/>
    <property type="match status" value="1"/>
</dbReference>
<dbReference type="STRING" id="118060.ATZ35_13470"/>
<dbReference type="EMBL" id="CP013655">
    <property type="protein sequence ID" value="ALS38117.1"/>
    <property type="molecule type" value="Genomic_DNA"/>
</dbReference>
<dbReference type="KEGG" id="erx:ATZ35_13470"/>
<dbReference type="InterPro" id="IPR050471">
    <property type="entry name" value="AB_hydrolase"/>
</dbReference>
<dbReference type="RefSeq" id="WP_208927708.1">
    <property type="nucleotide sequence ID" value="NZ_CP013655.1"/>
</dbReference>
<dbReference type="SUPFAM" id="SSF53474">
    <property type="entry name" value="alpha/beta-Hydrolases"/>
    <property type="match status" value="1"/>
</dbReference>
<proteinExistence type="predicted"/>
<dbReference type="InterPro" id="IPR029058">
    <property type="entry name" value="AB_hydrolase_fold"/>
</dbReference>
<dbReference type="Gene3D" id="3.40.50.1820">
    <property type="entry name" value="alpha/beta hydrolase"/>
    <property type="match status" value="1"/>
</dbReference>
<protein>
    <submittedName>
        <fullName evidence="2">Alpha/beta hydrolase</fullName>
    </submittedName>
</protein>
<dbReference type="AlphaFoldDB" id="A0A0U2LY07"/>
<dbReference type="GO" id="GO:0016787">
    <property type="term" value="F:hydrolase activity"/>
    <property type="evidence" value="ECO:0007669"/>
    <property type="project" value="UniProtKB-KW"/>
</dbReference>
<dbReference type="Proteomes" id="UP000067523">
    <property type="component" value="Chromosome"/>
</dbReference>
<keyword evidence="3" id="KW-1185">Reference proteome</keyword>
<sequence>MKKEKKLLLTADNSFIYYEVSGHGSPLILLHGNGGSGRYFEKQVPTFSRSFTVYTIDSRGHGRSTNESETLTFDLMADDLYLIMKQEQIEQADIVGFSDGANLALVFAKKYPDSVRRLVLNAGNTVVQAVHFPIRMLTVVEYVCFKVLALFNKKAIQRLQIINLMLHDIGVSRSDLKRISKKTLVIVGRYDIIKRSHSIYLAKEIPNASFVLVAKQGHSFAKKDPKTFNQEILKFLKEK</sequence>
<reference evidence="3" key="1">
    <citation type="submission" date="2015-12" db="EMBL/GenBank/DDBJ databases">
        <authorList>
            <person name="Lauer A."/>
            <person name="Humrighouse B."/>
            <person name="Loparev V."/>
            <person name="Shewmaker P.L."/>
            <person name="Whitney A.M."/>
            <person name="McLaughlin R.W."/>
        </authorList>
    </citation>
    <scope>NUCLEOTIDE SEQUENCE [LARGE SCALE GENOMIC DNA]</scope>
    <source>
        <strain evidence="3">LMG 26678</strain>
    </source>
</reference>
<dbReference type="PANTHER" id="PTHR43433:SF5">
    <property type="entry name" value="AB HYDROLASE-1 DOMAIN-CONTAINING PROTEIN"/>
    <property type="match status" value="1"/>
</dbReference>
<feature type="domain" description="AB hydrolase-1" evidence="1">
    <location>
        <begin position="26"/>
        <end position="123"/>
    </location>
</feature>
<accession>A0A0U2LY07</accession>
<evidence type="ECO:0000313" key="3">
    <source>
        <dbReference type="Proteomes" id="UP000067523"/>
    </source>
</evidence>